<feature type="non-terminal residue" evidence="3">
    <location>
        <position position="1"/>
    </location>
</feature>
<organism evidence="3 4">
    <name type="scientific">Coemansia guatemalensis</name>
    <dbReference type="NCBI Taxonomy" id="2761395"/>
    <lineage>
        <taxon>Eukaryota</taxon>
        <taxon>Fungi</taxon>
        <taxon>Fungi incertae sedis</taxon>
        <taxon>Zoopagomycota</taxon>
        <taxon>Kickxellomycotina</taxon>
        <taxon>Kickxellomycetes</taxon>
        <taxon>Kickxellales</taxon>
        <taxon>Kickxellaceae</taxon>
        <taxon>Coemansia</taxon>
    </lineage>
</organism>
<name>A0A9W8HUV5_9FUNG</name>
<dbReference type="Proteomes" id="UP001140094">
    <property type="component" value="Unassembled WGS sequence"/>
</dbReference>
<dbReference type="PROSITE" id="PS51704">
    <property type="entry name" value="GP_PDE"/>
    <property type="match status" value="1"/>
</dbReference>
<accession>A0A9W8HUV5</accession>
<dbReference type="InterPro" id="IPR030395">
    <property type="entry name" value="GP_PDE_dom"/>
</dbReference>
<keyword evidence="1 3" id="KW-0378">Hydrolase</keyword>
<gene>
    <name evidence="3" type="primary">GDE1_1</name>
    <name evidence="3" type="ORF">H4R20_005122</name>
</gene>
<dbReference type="GO" id="GO:0008889">
    <property type="term" value="F:glycerophosphodiester phosphodiesterase activity"/>
    <property type="evidence" value="ECO:0007669"/>
    <property type="project" value="UniProtKB-EC"/>
</dbReference>
<dbReference type="PANTHER" id="PTHR22958:SF1">
    <property type="entry name" value="GLYCEROPHOSPHOCHOLINE PHOSPHODIESTERASE GPCPD1"/>
    <property type="match status" value="1"/>
</dbReference>
<dbReference type="PANTHER" id="PTHR22958">
    <property type="entry name" value="GLYCEROPHOSPHORYL DIESTER PHOSPHODIESTERASE"/>
    <property type="match status" value="1"/>
</dbReference>
<evidence type="ECO:0000313" key="3">
    <source>
        <dbReference type="EMBL" id="KAJ2797609.1"/>
    </source>
</evidence>
<dbReference type="CDD" id="cd08572">
    <property type="entry name" value="GDPD_GDE5_like"/>
    <property type="match status" value="1"/>
</dbReference>
<comment type="caution">
    <text evidence="3">The sequence shown here is derived from an EMBL/GenBank/DDBJ whole genome shotgun (WGS) entry which is preliminary data.</text>
</comment>
<evidence type="ECO:0000256" key="1">
    <source>
        <dbReference type="ARBA" id="ARBA00022801"/>
    </source>
</evidence>
<evidence type="ECO:0000313" key="4">
    <source>
        <dbReference type="Proteomes" id="UP001140094"/>
    </source>
</evidence>
<dbReference type="AlphaFoldDB" id="A0A9W8HUV5"/>
<dbReference type="GO" id="GO:0047389">
    <property type="term" value="F:glycerophosphocholine phosphodiesterase activity"/>
    <property type="evidence" value="ECO:0007669"/>
    <property type="project" value="TreeGrafter"/>
</dbReference>
<dbReference type="Pfam" id="PF03009">
    <property type="entry name" value="GDPD"/>
    <property type="match status" value="1"/>
</dbReference>
<evidence type="ECO:0000259" key="2">
    <source>
        <dbReference type="PROSITE" id="PS51704"/>
    </source>
</evidence>
<dbReference type="EMBL" id="JANBUO010001590">
    <property type="protein sequence ID" value="KAJ2797609.1"/>
    <property type="molecule type" value="Genomic_DNA"/>
</dbReference>
<dbReference type="OrthoDB" id="197419at2759"/>
<dbReference type="GO" id="GO:0046475">
    <property type="term" value="P:glycerophospholipid catabolic process"/>
    <property type="evidence" value="ECO:0007669"/>
    <property type="project" value="TreeGrafter"/>
</dbReference>
<proteinExistence type="predicted"/>
<dbReference type="EC" id="3.1.4.46" evidence="3"/>
<keyword evidence="4" id="KW-1185">Reference proteome</keyword>
<feature type="domain" description="GP-PDE" evidence="2">
    <location>
        <begin position="137"/>
        <end position="452"/>
    </location>
</feature>
<dbReference type="InterPro" id="IPR051578">
    <property type="entry name" value="GDPD"/>
</dbReference>
<dbReference type="Gene3D" id="3.20.20.190">
    <property type="entry name" value="Phosphatidylinositol (PI) phosphodiesterase"/>
    <property type="match status" value="1"/>
</dbReference>
<dbReference type="SUPFAM" id="SSF51695">
    <property type="entry name" value="PLC-like phosphodiesterases"/>
    <property type="match status" value="1"/>
</dbReference>
<dbReference type="InterPro" id="IPR017946">
    <property type="entry name" value="PLC-like_Pdiesterase_TIM-brl"/>
</dbReference>
<reference evidence="3" key="1">
    <citation type="submission" date="2022-07" db="EMBL/GenBank/DDBJ databases">
        <title>Phylogenomic reconstructions and comparative analyses of Kickxellomycotina fungi.</title>
        <authorList>
            <person name="Reynolds N.K."/>
            <person name="Stajich J.E."/>
            <person name="Barry K."/>
            <person name="Grigoriev I.V."/>
            <person name="Crous P."/>
            <person name="Smith M.E."/>
        </authorList>
    </citation>
    <scope>NUCLEOTIDE SEQUENCE</scope>
    <source>
        <strain evidence="3">NRRL 1565</strain>
    </source>
</reference>
<sequence>FVLRMDLIALVDYALAPYATEQKVVAQAALTVPPTYLPAFNQQMPGHFIPLCLTAGNYLQAVFLSSTTGAIVGEANVEVTIATPYTRNAVTPDNDAMPSLQRGVESLRLDASDASKVGRADAPAAPAALPLFRPGHTLVYGHRGSGMNCPHAERPGCLQLGENTVLSMDKAVRDGVAAVEFDVQLTRDMVPIIYHDWIIAETGLDTPVNMLSLMQFAALNPHNQLLQSSRSCADLLAEATEPAEPSILTPMVVANSKDTVRAPFATLHDLFNDLPAGVGFDIEIKYPMPDEADSVGMATSFEVNLFVDRILDLVYSYVGDPTLPESQRSSGYRPILFTSFHPDICLLLAHKIGSDFPIMLLTDAGMSAMADSRCNSLDVAVRLCKWAGLAGVVAHVGPIVQSPRVVSLVRRNHLLLATYGGLNQQPEHVRLQKAYHVDVVITDNARTAVAAAAADDDRL</sequence>
<protein>
    <submittedName>
        <fullName evidence="3">Glycerophosphocholine phosphodiesterase</fullName>
        <ecNumber evidence="3">3.1.4.46</ecNumber>
    </submittedName>
</protein>